<evidence type="ECO:0008006" key="3">
    <source>
        <dbReference type="Google" id="ProtNLM"/>
    </source>
</evidence>
<dbReference type="EMBL" id="CP000151">
    <property type="protein sequence ID" value="ABB09799.1"/>
    <property type="molecule type" value="Genomic_DNA"/>
</dbReference>
<accession>Q39CL7</accession>
<gene>
    <name evidence="1" type="ordered locus">Bcep18194_A6205</name>
</gene>
<evidence type="ECO:0000313" key="1">
    <source>
        <dbReference type="EMBL" id="ABB09799.1"/>
    </source>
</evidence>
<evidence type="ECO:0000313" key="2">
    <source>
        <dbReference type="Proteomes" id="UP000002705"/>
    </source>
</evidence>
<sequence>MSDDYEAWFREQILQAVKEADDENITSIFREYVMADMAVQRRVLPSQIGWAADHVPYPADARKWRRDALLIICAATQISGNLCSTIGWLRNERLPIFEGQTAEQLVSNGRADDVLRYIKALEAGAVG</sequence>
<dbReference type="RefSeq" id="WP_011353306.1">
    <property type="nucleotide sequence ID" value="NC_007510.1"/>
</dbReference>
<dbReference type="Proteomes" id="UP000002705">
    <property type="component" value="Chromosome 1"/>
</dbReference>
<keyword evidence="2" id="KW-1185">Reference proteome</keyword>
<dbReference type="HOGENOM" id="CLU_135057_1_0_4"/>
<dbReference type="KEGG" id="bur:Bcep18194_A6205"/>
<dbReference type="PATRIC" id="fig|482957.22.peg.3217"/>
<dbReference type="AlphaFoldDB" id="Q39CL7"/>
<reference evidence="1" key="1">
    <citation type="submission" date="2009-01" db="EMBL/GenBank/DDBJ databases">
        <title>Complete sequence of chromosome 1 of Burkholderia sp. 383.</title>
        <authorList>
            <consortium name="US DOE Joint Genome Institute"/>
            <person name="Copeland A."/>
            <person name="Lucas S."/>
            <person name="Lapidus A."/>
            <person name="Barry K."/>
            <person name="Detter J.C."/>
            <person name="Glavina T."/>
            <person name="Hammon N."/>
            <person name="Israni S."/>
            <person name="Pitluck S."/>
            <person name="Chain P."/>
            <person name="Malfatti S."/>
            <person name="Shin M."/>
            <person name="Vergez L."/>
            <person name="Schmutz J."/>
            <person name="Larimer F."/>
            <person name="Land M."/>
            <person name="Kyrpides N."/>
            <person name="Lykidis A."/>
            <person name="Richardson P."/>
        </authorList>
    </citation>
    <scope>NUCLEOTIDE SEQUENCE</scope>
    <source>
        <strain evidence="1">383</strain>
    </source>
</reference>
<dbReference type="GeneID" id="45099498"/>
<organism evidence="1 2">
    <name type="scientific">Burkholderia lata (strain ATCC 17760 / DSM 23089 / LMG 22485 / NCIMB 9086 / R18194 / 383)</name>
    <dbReference type="NCBI Taxonomy" id="482957"/>
    <lineage>
        <taxon>Bacteria</taxon>
        <taxon>Pseudomonadati</taxon>
        <taxon>Pseudomonadota</taxon>
        <taxon>Betaproteobacteria</taxon>
        <taxon>Burkholderiales</taxon>
        <taxon>Burkholderiaceae</taxon>
        <taxon>Burkholderia</taxon>
        <taxon>Burkholderia cepacia complex</taxon>
    </lineage>
</organism>
<proteinExistence type="predicted"/>
<protein>
    <recommendedName>
        <fullName evidence="3">Antitoxin Xre/MbcA/ParS-like toxin-binding domain-containing protein</fullName>
    </recommendedName>
</protein>
<name>Q39CL7_BURL3</name>